<dbReference type="EMBL" id="UYWY01001152">
    <property type="protein sequence ID" value="VDM26276.1"/>
    <property type="molecule type" value="Genomic_DNA"/>
</dbReference>
<name>A0A183TZ31_TOXCA</name>
<sequence length="149" mass="17176">MSSAGIRKQLVLATQRVQTCLKQLSEYDKVVENEEEIEIMRSKVIRNLTLLEKGVEKINTTHDAWREFLAGLTGEAYERENKRYEEKCEASNCFLEVAEKGEQAVVDLKCRLAELDSMHKKSQIPVHQEEKRLTSELPRTTLCNSMETT</sequence>
<reference evidence="3" key="1">
    <citation type="submission" date="2016-06" db="UniProtKB">
        <authorList>
            <consortium name="WormBaseParasite"/>
        </authorList>
    </citation>
    <scope>IDENTIFICATION</scope>
</reference>
<evidence type="ECO:0000313" key="1">
    <source>
        <dbReference type="EMBL" id="VDM26276.1"/>
    </source>
</evidence>
<dbReference type="Proteomes" id="UP000050794">
    <property type="component" value="Unassembled WGS sequence"/>
</dbReference>
<gene>
    <name evidence="1" type="ORF">TCNE_LOCUS1501</name>
</gene>
<evidence type="ECO:0000313" key="3">
    <source>
        <dbReference type="WBParaSite" id="TCNE_0000150001-mRNA-1"/>
    </source>
</evidence>
<proteinExistence type="predicted"/>
<protein>
    <submittedName>
        <fullName evidence="1 3">Uncharacterized protein</fullName>
    </submittedName>
</protein>
<dbReference type="WBParaSite" id="TCNE_0000150001-mRNA-1">
    <property type="protein sequence ID" value="TCNE_0000150001-mRNA-1"/>
    <property type="gene ID" value="TCNE_0000150001"/>
</dbReference>
<keyword evidence="2" id="KW-1185">Reference proteome</keyword>
<reference evidence="1 2" key="2">
    <citation type="submission" date="2018-11" db="EMBL/GenBank/DDBJ databases">
        <authorList>
            <consortium name="Pathogen Informatics"/>
        </authorList>
    </citation>
    <scope>NUCLEOTIDE SEQUENCE [LARGE SCALE GENOMIC DNA]</scope>
</reference>
<dbReference type="AlphaFoldDB" id="A0A183TZ31"/>
<organism evidence="2 3">
    <name type="scientific">Toxocara canis</name>
    <name type="common">Canine roundworm</name>
    <dbReference type="NCBI Taxonomy" id="6265"/>
    <lineage>
        <taxon>Eukaryota</taxon>
        <taxon>Metazoa</taxon>
        <taxon>Ecdysozoa</taxon>
        <taxon>Nematoda</taxon>
        <taxon>Chromadorea</taxon>
        <taxon>Rhabditida</taxon>
        <taxon>Spirurina</taxon>
        <taxon>Ascaridomorpha</taxon>
        <taxon>Ascaridoidea</taxon>
        <taxon>Toxocaridae</taxon>
        <taxon>Toxocara</taxon>
    </lineage>
</organism>
<evidence type="ECO:0000313" key="2">
    <source>
        <dbReference type="Proteomes" id="UP000050794"/>
    </source>
</evidence>
<accession>A0A183TZ31</accession>